<reference evidence="2 4" key="2">
    <citation type="submission" date="2021-03" db="EMBL/GenBank/DDBJ databases">
        <title>Mucilaginibacter strains isolated from gold and copper mining confer multi heavy-metal resistance.</title>
        <authorList>
            <person name="Li Y."/>
        </authorList>
    </citation>
    <scope>NUCLEOTIDE SEQUENCE [LARGE SCALE GENOMIC DNA]</scope>
    <source>
        <strain evidence="2 4">P2-4</strain>
    </source>
</reference>
<name>A0AAE6JCS3_9SPHI</name>
<evidence type="ECO:0000313" key="1">
    <source>
        <dbReference type="EMBL" id="QEM03146.1"/>
    </source>
</evidence>
<accession>A0AAE6JCS3</accession>
<dbReference type="EMBL" id="CP043451">
    <property type="protein sequence ID" value="QEM03146.1"/>
    <property type="molecule type" value="Genomic_DNA"/>
</dbReference>
<keyword evidence="4" id="KW-1185">Reference proteome</keyword>
<sequence>MQEQVKLPKLYLDILNQVFEIEKKLSQIKEPNSIQRNVNRLKESFENMKSNISNEPMNIIYKDPIGEDYNETRTDCEASIAGITTENLVIVEVIKPIIYCQFGGQNIIAQKGVVVVEEQKN</sequence>
<reference evidence="1 3" key="1">
    <citation type="submission" date="2019-08" db="EMBL/GenBank/DDBJ databases">
        <title>Comparative genome analysis confer to the adaptation heavy metal polluted environment.</title>
        <authorList>
            <person name="Li Y."/>
        </authorList>
    </citation>
    <scope>NUCLEOTIDE SEQUENCE [LARGE SCALE GENOMIC DNA]</scope>
    <source>
        <strain evidence="1 3">P2</strain>
    </source>
</reference>
<dbReference type="RefSeq" id="WP_112658968.1">
    <property type="nucleotide sequence ID" value="NZ_CP043451.1"/>
</dbReference>
<dbReference type="AlphaFoldDB" id="A0AAE6JCS3"/>
<proteinExistence type="predicted"/>
<dbReference type="Proteomes" id="UP000663940">
    <property type="component" value="Chromosome"/>
</dbReference>
<dbReference type="Proteomes" id="UP000250557">
    <property type="component" value="Chromosome"/>
</dbReference>
<evidence type="ECO:0000313" key="3">
    <source>
        <dbReference type="Proteomes" id="UP000250557"/>
    </source>
</evidence>
<gene>
    <name evidence="1" type="ORF">DIU31_006270</name>
    <name evidence="2" type="ORF">J3L21_21425</name>
</gene>
<protein>
    <submittedName>
        <fullName evidence="1">Uncharacterized protein</fullName>
    </submittedName>
</protein>
<dbReference type="EMBL" id="CP071880">
    <property type="protein sequence ID" value="QTE48100.1"/>
    <property type="molecule type" value="Genomic_DNA"/>
</dbReference>
<evidence type="ECO:0000313" key="4">
    <source>
        <dbReference type="Proteomes" id="UP000663940"/>
    </source>
</evidence>
<evidence type="ECO:0000313" key="2">
    <source>
        <dbReference type="EMBL" id="QTE48100.1"/>
    </source>
</evidence>
<organism evidence="1 3">
    <name type="scientific">Mucilaginibacter rubeus</name>
    <dbReference type="NCBI Taxonomy" id="2027860"/>
    <lineage>
        <taxon>Bacteria</taxon>
        <taxon>Pseudomonadati</taxon>
        <taxon>Bacteroidota</taxon>
        <taxon>Sphingobacteriia</taxon>
        <taxon>Sphingobacteriales</taxon>
        <taxon>Sphingobacteriaceae</taxon>
        <taxon>Mucilaginibacter</taxon>
    </lineage>
</organism>